<organism evidence="3 4">
    <name type="scientific">Cylindrotheca closterium</name>
    <dbReference type="NCBI Taxonomy" id="2856"/>
    <lineage>
        <taxon>Eukaryota</taxon>
        <taxon>Sar</taxon>
        <taxon>Stramenopiles</taxon>
        <taxon>Ochrophyta</taxon>
        <taxon>Bacillariophyta</taxon>
        <taxon>Bacillariophyceae</taxon>
        <taxon>Bacillariophycidae</taxon>
        <taxon>Bacillariales</taxon>
        <taxon>Bacillariaceae</taxon>
        <taxon>Cylindrotheca</taxon>
    </lineage>
</organism>
<dbReference type="AlphaFoldDB" id="A0AAD2CQZ3"/>
<dbReference type="InterPro" id="IPR018808">
    <property type="entry name" value="Muniscin_C"/>
</dbReference>
<dbReference type="EMBL" id="CAKOGP040000890">
    <property type="protein sequence ID" value="CAJ1940292.1"/>
    <property type="molecule type" value="Genomic_DNA"/>
</dbReference>
<dbReference type="InterPro" id="IPR036168">
    <property type="entry name" value="AP2_Mu_C_sf"/>
</dbReference>
<feature type="compositionally biased region" description="Low complexity" evidence="1">
    <location>
        <begin position="318"/>
        <end position="338"/>
    </location>
</feature>
<dbReference type="PANTHER" id="PTHR37769:SF1">
    <property type="entry name" value="OS08G0243900 PROTEIN"/>
    <property type="match status" value="1"/>
</dbReference>
<protein>
    <recommendedName>
        <fullName evidence="2">MHD domain-containing protein</fullName>
    </recommendedName>
</protein>
<feature type="domain" description="MHD" evidence="2">
    <location>
        <begin position="476"/>
        <end position="728"/>
    </location>
</feature>
<evidence type="ECO:0000313" key="4">
    <source>
        <dbReference type="Proteomes" id="UP001295423"/>
    </source>
</evidence>
<proteinExistence type="predicted"/>
<name>A0AAD2CQZ3_9STRA</name>
<feature type="compositionally biased region" description="Basic residues" evidence="1">
    <location>
        <begin position="231"/>
        <end position="246"/>
    </location>
</feature>
<dbReference type="InterPro" id="IPR028565">
    <property type="entry name" value="MHD"/>
</dbReference>
<dbReference type="Pfam" id="PF10291">
    <property type="entry name" value="muHD"/>
    <property type="match status" value="1"/>
</dbReference>
<dbReference type="PROSITE" id="PS51072">
    <property type="entry name" value="MHD"/>
    <property type="match status" value="1"/>
</dbReference>
<gene>
    <name evidence="3" type="ORF">CYCCA115_LOCUS6969</name>
</gene>
<reference evidence="3" key="1">
    <citation type="submission" date="2023-08" db="EMBL/GenBank/DDBJ databases">
        <authorList>
            <person name="Audoor S."/>
            <person name="Bilcke G."/>
        </authorList>
    </citation>
    <scope>NUCLEOTIDE SEQUENCE</scope>
</reference>
<dbReference type="SUPFAM" id="SSF49447">
    <property type="entry name" value="Second domain of Mu2 adaptin subunit (ap50) of ap2 adaptor"/>
    <property type="match status" value="1"/>
</dbReference>
<evidence type="ECO:0000313" key="3">
    <source>
        <dbReference type="EMBL" id="CAJ1940292.1"/>
    </source>
</evidence>
<evidence type="ECO:0000259" key="2">
    <source>
        <dbReference type="PROSITE" id="PS51072"/>
    </source>
</evidence>
<feature type="region of interest" description="Disordered" evidence="1">
    <location>
        <begin position="407"/>
        <end position="442"/>
    </location>
</feature>
<dbReference type="Proteomes" id="UP001295423">
    <property type="component" value="Unassembled WGS sequence"/>
</dbReference>
<evidence type="ECO:0000256" key="1">
    <source>
        <dbReference type="SAM" id="MobiDB-lite"/>
    </source>
</evidence>
<keyword evidence="4" id="KW-1185">Reference proteome</keyword>
<dbReference type="Gene3D" id="2.60.40.1170">
    <property type="entry name" value="Mu homology domain, subdomain B"/>
    <property type="match status" value="1"/>
</dbReference>
<dbReference type="PANTHER" id="PTHR37769">
    <property type="entry name" value="OS08G0243900 PROTEIN"/>
    <property type="match status" value="1"/>
</dbReference>
<feature type="region of interest" description="Disordered" evidence="1">
    <location>
        <begin position="289"/>
        <end position="394"/>
    </location>
</feature>
<dbReference type="CDD" id="cd09257">
    <property type="entry name" value="AP_muniscins_like_MHD"/>
    <property type="match status" value="1"/>
</dbReference>
<sequence>MQLLHSRAAPGPEFASLSVTFKRDIASNETISTHILEPFLIPSPLSTISHDDCIESLRELHQYVNAVTKATKSKKGLTESSRMAAALLREDAKFHSDDLEVFRPHKGNGIGLHYRILREPRLISTLVPLIFSSSKATAPPSKAVESDISSIIVCIGMSGLPSAVVMSPLHYSLSQRIRDCLQILASTESRDIIAAKILMTTLLLTEDDDRTTNAMADGLRSTLLDDDTKMRTRTRKKTTKAKKGKNSKVEHDDDFDTITNSADKARIMVERLQVLSVVETDTIFKKYEGTASDEKSSKKRRQAAADLDGFDFQPDKMGSASSSNQRQSNGAASQSQSSRDGKRPPAARPNRNNAGPASGRDPNRLGKPGTDSSIDTIRSRNSRGDMSGFSGNNDFSAFDNTGASVFSENESAPIRSPPLEQRLGHGNQARRNFDPFGEGTASTASETTMESMFPQTTPPGSNGGHRQNFNDQDLPRLHVNVALSEDLTCFYKLSKMSSCTVEGGIQIQIQSNAQAPGFPFYLLIRDPLHHIESIQENKKFAALINTKGEDDGDHVFTVTVPKADNYFPVIRYKCNSELRPVPIRVQTRVRLEERFWRVALQISSNPHNEDNLTDLTIIMGVPPMVRGETLTTSPPGGVWNASKRSVIWCVSELGGGEKFQLQARFAIDANTPVDEDDKPKFPVLVRCQCKHAQLSEVELEAIENPNSFPSEVRMKLARRFRLSHRERP</sequence>
<accession>A0AAD2CQZ3</accession>
<feature type="region of interest" description="Disordered" evidence="1">
    <location>
        <begin position="230"/>
        <end position="254"/>
    </location>
</feature>
<comment type="caution">
    <text evidence="3">The sequence shown here is derived from an EMBL/GenBank/DDBJ whole genome shotgun (WGS) entry which is preliminary data.</text>
</comment>